<reference evidence="3" key="1">
    <citation type="submission" date="2016-10" db="EMBL/GenBank/DDBJ databases">
        <authorList>
            <person name="Benchimol M."/>
            <person name="Almeida L.G."/>
            <person name="Vasconcelos A.T."/>
            <person name="Perreira-Neves A."/>
            <person name="Rosa I.A."/>
            <person name="Tasca T."/>
            <person name="Bogo M.R."/>
            <person name="de Souza W."/>
        </authorList>
    </citation>
    <scope>NUCLEOTIDE SEQUENCE [LARGE SCALE GENOMIC DNA]</scope>
    <source>
        <strain evidence="3">K</strain>
    </source>
</reference>
<evidence type="ECO:0000313" key="3">
    <source>
        <dbReference type="EMBL" id="OHT12091.1"/>
    </source>
</evidence>
<organism evidence="3 4">
    <name type="scientific">Tritrichomonas foetus</name>
    <dbReference type="NCBI Taxonomy" id="1144522"/>
    <lineage>
        <taxon>Eukaryota</taxon>
        <taxon>Metamonada</taxon>
        <taxon>Parabasalia</taxon>
        <taxon>Tritrichomonadida</taxon>
        <taxon>Tritrichomonadidae</taxon>
        <taxon>Tritrichomonas</taxon>
    </lineage>
</organism>
<evidence type="ECO:0000313" key="4">
    <source>
        <dbReference type="Proteomes" id="UP000179807"/>
    </source>
</evidence>
<feature type="coiled-coil region" evidence="1">
    <location>
        <begin position="332"/>
        <end position="359"/>
    </location>
</feature>
<keyword evidence="1" id="KW-0175">Coiled coil</keyword>
<gene>
    <name evidence="3" type="ORF">TRFO_03712</name>
</gene>
<proteinExistence type="predicted"/>
<dbReference type="PANTHER" id="PTHR47026">
    <property type="entry name" value="PIGMENTOSA GTPASE REGULATOR-LIKE PROTEIN, PUTATIVE-RELATED"/>
    <property type="match status" value="1"/>
</dbReference>
<name>A0A1J4KLJ7_9EUKA</name>
<dbReference type="AlphaFoldDB" id="A0A1J4KLJ7"/>
<dbReference type="OrthoDB" id="10547483at2759"/>
<dbReference type="GeneID" id="94826174"/>
<accession>A0A1J4KLJ7</accession>
<sequence length="414" mass="48451">MSIRNQPHPFGMPAPRPKPKIYKYVSDDNPDINKIVFDIIDGLKIEEVEPDLFANLLPCLQQRSRALMEWRNQPASRSLNEAIEYILNYRYSNDPKQLKPKTERALTARSGKISQNEININIDNAMRGKYDRINPRLYRILNRELIKIRDESLSVKDYQTAEMAAEAARKVLTLSNENRFDEISTRKLEETEKTLLEREDSFVETQETWEKRIKDALQQKESDLKNIEKGNEEIVKEFDKQFDEPPPKSIFKYSPNILQLRSIESYMVKSGRYSEASALNEEATRLELIEDEQHKKDWYDHLQKKRAHLEKELHERYKIHDQNATTAIATLKKTAEKEIDQQQKSINRLNCHVDDAETLCSFMNHSFRSRRNRSPKSARSGSSKLPPLNSPAQQFRKKAIINSIVYTKTAKIEQ</sequence>
<protein>
    <submittedName>
        <fullName evidence="3">Uncharacterized protein</fullName>
    </submittedName>
</protein>
<feature type="region of interest" description="Disordered" evidence="2">
    <location>
        <begin position="367"/>
        <end position="393"/>
    </location>
</feature>
<dbReference type="VEuPathDB" id="TrichDB:TRFO_03712"/>
<dbReference type="RefSeq" id="XP_068365227.1">
    <property type="nucleotide sequence ID" value="XM_068491470.1"/>
</dbReference>
<feature type="compositionally biased region" description="Basic residues" evidence="2">
    <location>
        <begin position="367"/>
        <end position="376"/>
    </location>
</feature>
<evidence type="ECO:0000256" key="2">
    <source>
        <dbReference type="SAM" id="MobiDB-lite"/>
    </source>
</evidence>
<evidence type="ECO:0000256" key="1">
    <source>
        <dbReference type="SAM" id="Coils"/>
    </source>
</evidence>
<dbReference type="Proteomes" id="UP000179807">
    <property type="component" value="Unassembled WGS sequence"/>
</dbReference>
<dbReference type="EMBL" id="MLAK01000571">
    <property type="protein sequence ID" value="OHT12091.1"/>
    <property type="molecule type" value="Genomic_DNA"/>
</dbReference>
<dbReference type="PANTHER" id="PTHR47026:SF2">
    <property type="entry name" value="FLAGELLAR ASSOCIATED PROTEIN"/>
    <property type="match status" value="1"/>
</dbReference>
<keyword evidence="4" id="KW-1185">Reference proteome</keyword>
<comment type="caution">
    <text evidence="3">The sequence shown here is derived from an EMBL/GenBank/DDBJ whole genome shotgun (WGS) entry which is preliminary data.</text>
</comment>